<keyword evidence="2" id="KW-1185">Reference proteome</keyword>
<accession>A0A368ZPY8</accession>
<reference evidence="1 2" key="1">
    <citation type="submission" date="2018-07" db="EMBL/GenBank/DDBJ databases">
        <title>Genomic Encyclopedia of Type Strains, Phase III (KMG-III): the genomes of soil and plant-associated and newly described type strains.</title>
        <authorList>
            <person name="Whitman W."/>
        </authorList>
    </citation>
    <scope>NUCLEOTIDE SEQUENCE [LARGE SCALE GENOMIC DNA]</scope>
    <source>
        <strain evidence="1 2">CECT 7958</strain>
    </source>
</reference>
<organism evidence="1 2">
    <name type="scientific">Winogradskyella arenosi</name>
    <dbReference type="NCBI Taxonomy" id="533325"/>
    <lineage>
        <taxon>Bacteria</taxon>
        <taxon>Pseudomonadati</taxon>
        <taxon>Bacteroidota</taxon>
        <taxon>Flavobacteriia</taxon>
        <taxon>Flavobacteriales</taxon>
        <taxon>Flavobacteriaceae</taxon>
        <taxon>Winogradskyella</taxon>
    </lineage>
</organism>
<dbReference type="EMBL" id="QPJO01000001">
    <property type="protein sequence ID" value="RCW93983.1"/>
    <property type="molecule type" value="Genomic_DNA"/>
</dbReference>
<sequence>MVGNPDKEKYSANNSGKMFFYFKDPETIPEYEVYTTTSDLEPDKLILENQTTNQFEIQFNTNELKNNAVQVIAVFKNLELKIVMSTDVKMEK</sequence>
<comment type="caution">
    <text evidence="1">The sequence shown here is derived from an EMBL/GenBank/DDBJ whole genome shotgun (WGS) entry which is preliminary data.</text>
</comment>
<dbReference type="AlphaFoldDB" id="A0A368ZPY8"/>
<dbReference type="OrthoDB" id="1445728at2"/>
<gene>
    <name evidence="1" type="ORF">DFQ08_101784</name>
</gene>
<name>A0A368ZPY8_9FLAO</name>
<dbReference type="RefSeq" id="WP_114308463.1">
    <property type="nucleotide sequence ID" value="NZ_QPJO01000001.1"/>
</dbReference>
<dbReference type="Proteomes" id="UP000253436">
    <property type="component" value="Unassembled WGS sequence"/>
</dbReference>
<evidence type="ECO:0000313" key="1">
    <source>
        <dbReference type="EMBL" id="RCW93983.1"/>
    </source>
</evidence>
<protein>
    <submittedName>
        <fullName evidence="1">Uncharacterized protein</fullName>
    </submittedName>
</protein>
<evidence type="ECO:0000313" key="2">
    <source>
        <dbReference type="Proteomes" id="UP000253436"/>
    </source>
</evidence>
<proteinExistence type="predicted"/>